<sequence>MHNQSKKRATRSSRRRSQSNSSSSGSVSRMRVPSLPSTSAHTSMPADSSFPTFSHPPPLPSGSLSNPPSMPIEYAAPPFSYPPPPASPSSSRHAESPPSHRRAFAPYPAAQFSYPPPGMPGMPANGYSAPNAESGSGIAPSVPWFPLEESYHGPLSDNYLPPVASSGTGFASSSTAQLEAYDPHREWSSWSLSSDEDDEDDDAWYASHFAVDPPRLPEPSGSSFDAQSSAPSSSSPASSSRLFRSSTPLIIETIPSREQLTVEREMRRRQSRAAQMHACRICGKQFPRRSGLETHMNTHTGVRPYSCPFPGCEKVFNVLSNARRHHNTHFYQPPPPPPPEPVVIRFADPIVEDAPAPPRDAESQAAFNVRWAAHNGGQSTRRRKKKSTGAEDAEAPETEESSKHSRGPRPRDPDDRPRPS</sequence>
<protein>
    <recommendedName>
        <fullName evidence="12">C2H2-type domain-containing protein</fullName>
    </recommendedName>
</protein>
<dbReference type="PANTHER" id="PTHR46179:SF13">
    <property type="entry name" value="C2H2-TYPE DOMAIN-CONTAINING PROTEIN"/>
    <property type="match status" value="1"/>
</dbReference>
<keyword evidence="2" id="KW-0479">Metal-binding</keyword>
<dbReference type="GO" id="GO:0006357">
    <property type="term" value="P:regulation of transcription by RNA polymerase II"/>
    <property type="evidence" value="ECO:0007669"/>
    <property type="project" value="TreeGrafter"/>
</dbReference>
<keyword evidence="6" id="KW-0805">Transcription regulation</keyword>
<dbReference type="GO" id="GO:0005634">
    <property type="term" value="C:nucleus"/>
    <property type="evidence" value="ECO:0007669"/>
    <property type="project" value="UniProtKB-SubCell"/>
</dbReference>
<evidence type="ECO:0000256" key="2">
    <source>
        <dbReference type="ARBA" id="ARBA00022723"/>
    </source>
</evidence>
<evidence type="ECO:0000256" key="1">
    <source>
        <dbReference type="ARBA" id="ARBA00004123"/>
    </source>
</evidence>
<keyword evidence="9" id="KW-0539">Nucleus</keyword>
<dbReference type="Proteomes" id="UP001362999">
    <property type="component" value="Unassembled WGS sequence"/>
</dbReference>
<evidence type="ECO:0000256" key="9">
    <source>
        <dbReference type="ARBA" id="ARBA00023242"/>
    </source>
</evidence>
<evidence type="ECO:0000256" key="6">
    <source>
        <dbReference type="ARBA" id="ARBA00023015"/>
    </source>
</evidence>
<proteinExistence type="predicted"/>
<dbReference type="PROSITE" id="PS00028">
    <property type="entry name" value="ZINC_FINGER_C2H2_1"/>
    <property type="match status" value="2"/>
</dbReference>
<organism evidence="13 14">
    <name type="scientific">Favolaschia claudopus</name>
    <dbReference type="NCBI Taxonomy" id="2862362"/>
    <lineage>
        <taxon>Eukaryota</taxon>
        <taxon>Fungi</taxon>
        <taxon>Dikarya</taxon>
        <taxon>Basidiomycota</taxon>
        <taxon>Agaricomycotina</taxon>
        <taxon>Agaricomycetes</taxon>
        <taxon>Agaricomycetidae</taxon>
        <taxon>Agaricales</taxon>
        <taxon>Marasmiineae</taxon>
        <taxon>Mycenaceae</taxon>
        <taxon>Favolaschia</taxon>
    </lineage>
</organism>
<feature type="domain" description="C2H2-type" evidence="12">
    <location>
        <begin position="277"/>
        <end position="304"/>
    </location>
</feature>
<comment type="subcellular location">
    <subcellularLocation>
        <location evidence="1">Nucleus</location>
    </subcellularLocation>
</comment>
<dbReference type="Pfam" id="PF00096">
    <property type="entry name" value="zf-C2H2"/>
    <property type="match status" value="2"/>
</dbReference>
<name>A0AAW0DBX2_9AGAR</name>
<keyword evidence="3" id="KW-0677">Repeat</keyword>
<keyword evidence="8" id="KW-0804">Transcription</keyword>
<reference evidence="13 14" key="1">
    <citation type="journal article" date="2024" name="J Genomics">
        <title>Draft genome sequencing and assembly of Favolaschia claudopus CIRM-BRFM 2984 isolated from oak limbs.</title>
        <authorList>
            <person name="Navarro D."/>
            <person name="Drula E."/>
            <person name="Chaduli D."/>
            <person name="Cazenave R."/>
            <person name="Ahrendt S."/>
            <person name="Wang J."/>
            <person name="Lipzen A."/>
            <person name="Daum C."/>
            <person name="Barry K."/>
            <person name="Grigoriev I.V."/>
            <person name="Favel A."/>
            <person name="Rosso M.N."/>
            <person name="Martin F."/>
        </authorList>
    </citation>
    <scope>NUCLEOTIDE SEQUENCE [LARGE SCALE GENOMIC DNA]</scope>
    <source>
        <strain evidence="13 14">CIRM-BRFM 2984</strain>
    </source>
</reference>
<feature type="compositionally biased region" description="Low complexity" evidence="11">
    <location>
        <begin position="18"/>
        <end position="34"/>
    </location>
</feature>
<accession>A0AAW0DBX2</accession>
<dbReference type="GO" id="GO:0008270">
    <property type="term" value="F:zinc ion binding"/>
    <property type="evidence" value="ECO:0007669"/>
    <property type="project" value="UniProtKB-KW"/>
</dbReference>
<dbReference type="InterPro" id="IPR051061">
    <property type="entry name" value="Zinc_finger_trans_reg"/>
</dbReference>
<keyword evidence="14" id="KW-1185">Reference proteome</keyword>
<evidence type="ECO:0000259" key="12">
    <source>
        <dbReference type="PROSITE" id="PS50157"/>
    </source>
</evidence>
<feature type="compositionally biased region" description="Basic residues" evidence="11">
    <location>
        <begin position="1"/>
        <end position="17"/>
    </location>
</feature>
<dbReference type="FunFam" id="3.30.160.60:FF:000045">
    <property type="entry name" value="ZFP69 zinc finger protein B"/>
    <property type="match status" value="1"/>
</dbReference>
<evidence type="ECO:0000256" key="10">
    <source>
        <dbReference type="PROSITE-ProRule" id="PRU00042"/>
    </source>
</evidence>
<feature type="compositionally biased region" description="Basic and acidic residues" evidence="11">
    <location>
        <begin position="409"/>
        <end position="420"/>
    </location>
</feature>
<evidence type="ECO:0000256" key="3">
    <source>
        <dbReference type="ARBA" id="ARBA00022737"/>
    </source>
</evidence>
<feature type="region of interest" description="Disordered" evidence="11">
    <location>
        <begin position="352"/>
        <end position="420"/>
    </location>
</feature>
<evidence type="ECO:0000256" key="11">
    <source>
        <dbReference type="SAM" id="MobiDB-lite"/>
    </source>
</evidence>
<evidence type="ECO:0000256" key="4">
    <source>
        <dbReference type="ARBA" id="ARBA00022771"/>
    </source>
</evidence>
<comment type="caution">
    <text evidence="13">The sequence shown here is derived from an EMBL/GenBank/DDBJ whole genome shotgun (WGS) entry which is preliminary data.</text>
</comment>
<dbReference type="InterPro" id="IPR013087">
    <property type="entry name" value="Znf_C2H2_type"/>
</dbReference>
<evidence type="ECO:0000256" key="8">
    <source>
        <dbReference type="ARBA" id="ARBA00023163"/>
    </source>
</evidence>
<keyword evidence="5" id="KW-0862">Zinc</keyword>
<evidence type="ECO:0000256" key="7">
    <source>
        <dbReference type="ARBA" id="ARBA00023125"/>
    </source>
</evidence>
<feature type="compositionally biased region" description="Low complexity" evidence="11">
    <location>
        <begin position="164"/>
        <end position="176"/>
    </location>
</feature>
<evidence type="ECO:0000256" key="5">
    <source>
        <dbReference type="ARBA" id="ARBA00022833"/>
    </source>
</evidence>
<dbReference type="GO" id="GO:0003677">
    <property type="term" value="F:DNA binding"/>
    <property type="evidence" value="ECO:0007669"/>
    <property type="project" value="UniProtKB-KW"/>
</dbReference>
<dbReference type="SMART" id="SM00355">
    <property type="entry name" value="ZnF_C2H2"/>
    <property type="match status" value="2"/>
</dbReference>
<evidence type="ECO:0000313" key="14">
    <source>
        <dbReference type="Proteomes" id="UP001362999"/>
    </source>
</evidence>
<dbReference type="EMBL" id="JAWWNJ010000009">
    <property type="protein sequence ID" value="KAK7048843.1"/>
    <property type="molecule type" value="Genomic_DNA"/>
</dbReference>
<dbReference type="PANTHER" id="PTHR46179">
    <property type="entry name" value="ZINC FINGER PROTEIN"/>
    <property type="match status" value="1"/>
</dbReference>
<feature type="region of interest" description="Disordered" evidence="11">
    <location>
        <begin position="156"/>
        <end position="242"/>
    </location>
</feature>
<dbReference type="SUPFAM" id="SSF57667">
    <property type="entry name" value="beta-beta-alpha zinc fingers"/>
    <property type="match status" value="1"/>
</dbReference>
<feature type="region of interest" description="Disordered" evidence="11">
    <location>
        <begin position="1"/>
        <end position="140"/>
    </location>
</feature>
<keyword evidence="4 10" id="KW-0863">Zinc-finger</keyword>
<feature type="compositionally biased region" description="Low complexity" evidence="11">
    <location>
        <begin position="219"/>
        <end position="242"/>
    </location>
</feature>
<dbReference type="InterPro" id="IPR036236">
    <property type="entry name" value="Znf_C2H2_sf"/>
</dbReference>
<feature type="domain" description="C2H2-type" evidence="12">
    <location>
        <begin position="305"/>
        <end position="334"/>
    </location>
</feature>
<gene>
    <name evidence="13" type="ORF">R3P38DRAFT_2871663</name>
</gene>
<feature type="compositionally biased region" description="Polar residues" evidence="11">
    <location>
        <begin position="35"/>
        <end position="52"/>
    </location>
</feature>
<keyword evidence="7" id="KW-0238">DNA-binding</keyword>
<dbReference type="Gene3D" id="3.30.160.60">
    <property type="entry name" value="Classic Zinc Finger"/>
    <property type="match status" value="2"/>
</dbReference>
<dbReference type="AlphaFoldDB" id="A0AAW0DBX2"/>
<dbReference type="PROSITE" id="PS50157">
    <property type="entry name" value="ZINC_FINGER_C2H2_2"/>
    <property type="match status" value="2"/>
</dbReference>
<feature type="compositionally biased region" description="Acidic residues" evidence="11">
    <location>
        <begin position="194"/>
        <end position="203"/>
    </location>
</feature>
<evidence type="ECO:0000313" key="13">
    <source>
        <dbReference type="EMBL" id="KAK7048843.1"/>
    </source>
</evidence>